<reference evidence="5" key="2">
    <citation type="submission" date="2023-01" db="EMBL/GenBank/DDBJ databases">
        <authorList>
            <person name="Sun Q."/>
            <person name="Evtushenko L."/>
        </authorList>
    </citation>
    <scope>NUCLEOTIDE SEQUENCE</scope>
    <source>
        <strain evidence="5">VKM Ac-1401</strain>
    </source>
</reference>
<dbReference type="AlphaFoldDB" id="A0A9W6H7B1"/>
<keyword evidence="6" id="KW-1185">Reference proteome</keyword>
<gene>
    <name evidence="5" type="ORF">GCM10017584_03360</name>
</gene>
<dbReference type="EMBL" id="BSEN01000001">
    <property type="protein sequence ID" value="GLJ74763.1"/>
    <property type="molecule type" value="Genomic_DNA"/>
</dbReference>
<dbReference type="InterPro" id="IPR002104">
    <property type="entry name" value="Integrase_catalytic"/>
</dbReference>
<comment type="similarity">
    <text evidence="1">Belongs to the 'phage' integrase family.</text>
</comment>
<dbReference type="CDD" id="cd01189">
    <property type="entry name" value="INT_ICEBs1_C_like"/>
    <property type="match status" value="1"/>
</dbReference>
<keyword evidence="2" id="KW-0238">DNA-binding</keyword>
<dbReference type="GO" id="GO:0015074">
    <property type="term" value="P:DNA integration"/>
    <property type="evidence" value="ECO:0007669"/>
    <property type="project" value="InterPro"/>
</dbReference>
<dbReference type="PROSITE" id="PS51898">
    <property type="entry name" value="TYR_RECOMBINASE"/>
    <property type="match status" value="1"/>
</dbReference>
<dbReference type="InterPro" id="IPR010998">
    <property type="entry name" value="Integrase_recombinase_N"/>
</dbReference>
<dbReference type="GO" id="GO:0006310">
    <property type="term" value="P:DNA recombination"/>
    <property type="evidence" value="ECO:0007669"/>
    <property type="project" value="UniProtKB-KW"/>
</dbReference>
<sequence length="408" mass="45106">MGADRIEGEMGSIDAYESAKGRRYRVRWRDPEHQQREKRGFRTKREAEQYAATVEVAMMRGTYFEPSQSRVTVGELAIDWLANKEQALKPSSFSPIRIAWRVYVEPRWAATPIGAIRPSAVEKWIREVSLGKAVTVRVRPGNGGKPRSAGVVLRALGILAGILDVAVRDGRIPSNPARGASNLPRKATKKRRRYLTNEEVFRFAGRAPDDMRSVLILTLAYTGIRWGEAVALTVGDINLERGRLSIHQTATEVDGIIHVGPPKSWEARSVPFPAFLAPRLKALASGKKRSALLFPARAGGYLARPSTAQNGQSWWLTALRDAELEHLTPHDLKHTAASLAVSAGANVKALQRMLGHKSAAMTLDTYADLFEDDLGSVAERLNERVLSESGGELWIQRQVVQLDPQSSH</sequence>
<evidence type="ECO:0000313" key="6">
    <source>
        <dbReference type="Proteomes" id="UP001142372"/>
    </source>
</evidence>
<dbReference type="SUPFAM" id="SSF56349">
    <property type="entry name" value="DNA breaking-rejoining enzymes"/>
    <property type="match status" value="1"/>
</dbReference>
<dbReference type="Pfam" id="PF14657">
    <property type="entry name" value="Arm-DNA-bind_4"/>
    <property type="match status" value="1"/>
</dbReference>
<evidence type="ECO:0000256" key="1">
    <source>
        <dbReference type="ARBA" id="ARBA00008857"/>
    </source>
</evidence>
<dbReference type="InterPro" id="IPR013762">
    <property type="entry name" value="Integrase-like_cat_sf"/>
</dbReference>
<evidence type="ECO:0000259" key="4">
    <source>
        <dbReference type="PROSITE" id="PS51898"/>
    </source>
</evidence>
<dbReference type="PANTHER" id="PTHR30349">
    <property type="entry name" value="PHAGE INTEGRASE-RELATED"/>
    <property type="match status" value="1"/>
</dbReference>
<dbReference type="Proteomes" id="UP001142372">
    <property type="component" value="Unassembled WGS sequence"/>
</dbReference>
<reference evidence="5" key="1">
    <citation type="journal article" date="2014" name="Int. J. Syst. Evol. Microbiol.">
        <title>Complete genome sequence of Corynebacterium casei LMG S-19264T (=DSM 44701T), isolated from a smear-ripened cheese.</title>
        <authorList>
            <consortium name="US DOE Joint Genome Institute (JGI-PGF)"/>
            <person name="Walter F."/>
            <person name="Albersmeier A."/>
            <person name="Kalinowski J."/>
            <person name="Ruckert C."/>
        </authorList>
    </citation>
    <scope>NUCLEOTIDE SEQUENCE</scope>
    <source>
        <strain evidence="5">VKM Ac-1401</strain>
    </source>
</reference>
<comment type="caution">
    <text evidence="5">The sequence shown here is derived from an EMBL/GenBank/DDBJ whole genome shotgun (WGS) entry which is preliminary data.</text>
</comment>
<accession>A0A9W6H7B1</accession>
<dbReference type="InterPro" id="IPR011010">
    <property type="entry name" value="DNA_brk_join_enz"/>
</dbReference>
<dbReference type="InterPro" id="IPR050090">
    <property type="entry name" value="Tyrosine_recombinase_XerCD"/>
</dbReference>
<dbReference type="Gene3D" id="1.10.150.130">
    <property type="match status" value="1"/>
</dbReference>
<dbReference type="Pfam" id="PF00589">
    <property type="entry name" value="Phage_integrase"/>
    <property type="match status" value="1"/>
</dbReference>
<dbReference type="PANTHER" id="PTHR30349:SF64">
    <property type="entry name" value="PROPHAGE INTEGRASE INTD-RELATED"/>
    <property type="match status" value="1"/>
</dbReference>
<dbReference type="InterPro" id="IPR028259">
    <property type="entry name" value="AP2-like_int_N"/>
</dbReference>
<organism evidence="5 6">
    <name type="scientific">Leifsonia poae</name>
    <dbReference type="NCBI Taxonomy" id="110933"/>
    <lineage>
        <taxon>Bacteria</taxon>
        <taxon>Bacillati</taxon>
        <taxon>Actinomycetota</taxon>
        <taxon>Actinomycetes</taxon>
        <taxon>Micrococcales</taxon>
        <taxon>Microbacteriaceae</taxon>
        <taxon>Leifsonia</taxon>
    </lineage>
</organism>
<feature type="domain" description="Tyr recombinase" evidence="4">
    <location>
        <begin position="190"/>
        <end position="379"/>
    </location>
</feature>
<protein>
    <submittedName>
        <fullName evidence="5">Site-specific integrase</fullName>
    </submittedName>
</protein>
<name>A0A9W6H7B1_9MICO</name>
<evidence type="ECO:0000256" key="2">
    <source>
        <dbReference type="ARBA" id="ARBA00023125"/>
    </source>
</evidence>
<proteinExistence type="inferred from homology"/>
<evidence type="ECO:0000256" key="3">
    <source>
        <dbReference type="ARBA" id="ARBA00023172"/>
    </source>
</evidence>
<dbReference type="Gene3D" id="1.10.443.10">
    <property type="entry name" value="Intergrase catalytic core"/>
    <property type="match status" value="1"/>
</dbReference>
<keyword evidence="3" id="KW-0233">DNA recombination</keyword>
<evidence type="ECO:0000313" key="5">
    <source>
        <dbReference type="EMBL" id="GLJ74763.1"/>
    </source>
</evidence>
<dbReference type="GO" id="GO:0003677">
    <property type="term" value="F:DNA binding"/>
    <property type="evidence" value="ECO:0007669"/>
    <property type="project" value="UniProtKB-KW"/>
</dbReference>